<dbReference type="PROSITE" id="PS51257">
    <property type="entry name" value="PROKAR_LIPOPROTEIN"/>
    <property type="match status" value="1"/>
</dbReference>
<dbReference type="AlphaFoldDB" id="A0A8J8KA35"/>
<proteinExistence type="predicted"/>
<evidence type="ECO:0000313" key="1">
    <source>
        <dbReference type="EMBL" id="NRS93752.1"/>
    </source>
</evidence>
<dbReference type="Proteomes" id="UP000610746">
    <property type="component" value="Unassembled WGS sequence"/>
</dbReference>
<dbReference type="RefSeq" id="WP_173780296.1">
    <property type="nucleotide sequence ID" value="NZ_JABSNO010000027.1"/>
</dbReference>
<accession>A0A8J8KA35</accession>
<comment type="caution">
    <text evidence="1">The sequence shown here is derived from an EMBL/GenBank/DDBJ whole genome shotgun (WGS) entry which is preliminary data.</text>
</comment>
<organism evidence="1 2">
    <name type="scientific">Frigoriflavimonas asaccharolytica</name>
    <dbReference type="NCBI Taxonomy" id="2735899"/>
    <lineage>
        <taxon>Bacteria</taxon>
        <taxon>Pseudomonadati</taxon>
        <taxon>Bacteroidota</taxon>
        <taxon>Flavobacteriia</taxon>
        <taxon>Flavobacteriales</taxon>
        <taxon>Weeksellaceae</taxon>
        <taxon>Frigoriflavimonas</taxon>
    </lineage>
</organism>
<name>A0A8J8KA35_9FLAO</name>
<reference evidence="1" key="1">
    <citation type="submission" date="2020-05" db="EMBL/GenBank/DDBJ databases">
        <title>Genomic Encyclopedia of Type Strains, Phase IV (KMG-V): Genome sequencing to study the core and pangenomes of soil and plant-associated prokaryotes.</title>
        <authorList>
            <person name="Whitman W."/>
        </authorList>
    </citation>
    <scope>NUCLEOTIDE SEQUENCE</scope>
    <source>
        <strain evidence="1">16F</strain>
    </source>
</reference>
<protein>
    <submittedName>
        <fullName evidence="1">Uncharacterized protein</fullName>
    </submittedName>
</protein>
<dbReference type="EMBL" id="JABSNO010000027">
    <property type="protein sequence ID" value="NRS93752.1"/>
    <property type="molecule type" value="Genomic_DNA"/>
</dbReference>
<keyword evidence="2" id="KW-1185">Reference proteome</keyword>
<gene>
    <name evidence="1" type="ORF">HNQ03_002843</name>
</gene>
<sequence>MGKSNKSMASWSKILNTKCSFLIIILILLCSCEKKEKNDKYGHIPFLHQLKETKNYQVVEIVKGSEPLWDSINKEFIITGGIYYKYNKGGKFKDSMNRYSLFDLNDSFTYRGDQYNFWLENGDRIKRYFIDITPDVPPKDADTMLYRKKHIEFYNKASIVKYSSVNLYYFYKNEWYRMSRWRHGWINKNYPEKLSPLRLISMRLNPNPPDYVKQFYVPRKKVGSISDAIGAPKDFTLGTYIIRVGLPGGDSLVYRRFGDGLGNLSTFYQRPTSEGGNDSIIFIEQDYHNNKMIDGGTYFSHGGLFMIRPKKK</sequence>
<evidence type="ECO:0000313" key="2">
    <source>
        <dbReference type="Proteomes" id="UP000610746"/>
    </source>
</evidence>